<dbReference type="UniPathway" id="UPA00148">
    <property type="reaction ID" value="UER00233"/>
</dbReference>
<comment type="catalytic activity">
    <reaction evidence="13 15">
        <text>2 cob(II)yrinate a,c diamide + reduced [electron-transfer flavoprotein] + 2 ATP = 2 adenosylcob(III)yrinate a,c-diamide + 2 triphosphate + oxidized [electron-transfer flavoprotein] + 3 H(+)</text>
        <dbReference type="Rhea" id="RHEA:11528"/>
        <dbReference type="Rhea" id="RHEA-COMP:10685"/>
        <dbReference type="Rhea" id="RHEA-COMP:10686"/>
        <dbReference type="ChEBI" id="CHEBI:15378"/>
        <dbReference type="ChEBI" id="CHEBI:18036"/>
        <dbReference type="ChEBI" id="CHEBI:30616"/>
        <dbReference type="ChEBI" id="CHEBI:57692"/>
        <dbReference type="ChEBI" id="CHEBI:58307"/>
        <dbReference type="ChEBI" id="CHEBI:58503"/>
        <dbReference type="ChEBI" id="CHEBI:58537"/>
        <dbReference type="EC" id="2.5.1.17"/>
    </reaction>
</comment>
<evidence type="ECO:0000256" key="2">
    <source>
        <dbReference type="ARBA" id="ARBA00005121"/>
    </source>
</evidence>
<evidence type="ECO:0000256" key="12">
    <source>
        <dbReference type="ARBA" id="ARBA00033354"/>
    </source>
</evidence>
<feature type="coiled-coil region" evidence="16">
    <location>
        <begin position="90"/>
        <end position="117"/>
    </location>
</feature>
<comment type="pathway">
    <text evidence="2 15">Cofactor biosynthesis; adenosylcobalamin biosynthesis; adenosylcobalamin from cob(II)yrinate a,c-diamide: step 2/7.</text>
</comment>
<dbReference type="InterPro" id="IPR036451">
    <property type="entry name" value="CblAdoTrfase-like_sf"/>
</dbReference>
<evidence type="ECO:0000256" key="6">
    <source>
        <dbReference type="ARBA" id="ARBA00022490"/>
    </source>
</evidence>
<dbReference type="PANTHER" id="PTHR12213">
    <property type="entry name" value="CORRINOID ADENOSYLTRANSFERASE"/>
    <property type="match status" value="1"/>
</dbReference>
<evidence type="ECO:0000256" key="5">
    <source>
        <dbReference type="ARBA" id="ARBA00020963"/>
    </source>
</evidence>
<dbReference type="GO" id="GO:0008817">
    <property type="term" value="F:corrinoid adenosyltransferase activity"/>
    <property type="evidence" value="ECO:0007669"/>
    <property type="project" value="UniProtKB-UniRule"/>
</dbReference>
<dbReference type="InterPro" id="IPR029499">
    <property type="entry name" value="PduO-typ"/>
</dbReference>
<evidence type="ECO:0000256" key="16">
    <source>
        <dbReference type="SAM" id="Coils"/>
    </source>
</evidence>
<dbReference type="FunFam" id="1.20.1200.10:FF:000003">
    <property type="entry name" value="ATP:cob(I)alamin adenosyltransferase"/>
    <property type="match status" value="1"/>
</dbReference>
<evidence type="ECO:0000256" key="7">
    <source>
        <dbReference type="ARBA" id="ARBA00022679"/>
    </source>
</evidence>
<evidence type="ECO:0000313" key="19">
    <source>
        <dbReference type="Proteomes" id="UP000217311"/>
    </source>
</evidence>
<dbReference type="GO" id="GO:0009236">
    <property type="term" value="P:cobalamin biosynthetic process"/>
    <property type="evidence" value="ECO:0007669"/>
    <property type="project" value="UniProtKB-UniRule"/>
</dbReference>
<evidence type="ECO:0000256" key="14">
    <source>
        <dbReference type="ARBA" id="ARBA00048692"/>
    </source>
</evidence>
<dbReference type="InterPro" id="IPR016030">
    <property type="entry name" value="CblAdoTrfase-like"/>
</dbReference>
<comment type="subcellular location">
    <subcellularLocation>
        <location evidence="1">Cytoplasm</location>
    </subcellularLocation>
</comment>
<sequence length="192" mass="20643">MVTLNRIYTRTGDGGTTRLATGAPVSKASLRVDSYGGVDETNAAIGQARQHTAADPVLDAILERIQNDLFDLGADLATPEQHGKPEWEPLRVLESQVERLEREIDQLNGEMSALTSFVLPAGSPAAAALHVARTVCRRAERGVVALSEMDGEIVGTPAIKYLNRLSDLLFVAARWANDKGAADVLWKPGATR</sequence>
<reference evidence="19" key="1">
    <citation type="submission" date="2017-09" db="EMBL/GenBank/DDBJ databases">
        <title>Genome evolution observed in wild isolates of Caulobacter crescentus.</title>
        <authorList>
            <person name="Ely B."/>
            <person name="Wilson K."/>
            <person name="Scott D."/>
        </authorList>
    </citation>
    <scope>NUCLEOTIDE SEQUENCE [LARGE SCALE GENOMIC DNA]</scope>
    <source>
        <strain evidence="19">CB13b1a</strain>
    </source>
</reference>
<evidence type="ECO:0000259" key="17">
    <source>
        <dbReference type="Pfam" id="PF01923"/>
    </source>
</evidence>
<dbReference type="Pfam" id="PF01923">
    <property type="entry name" value="Cob_adeno_trans"/>
    <property type="match status" value="1"/>
</dbReference>
<evidence type="ECO:0000256" key="4">
    <source>
        <dbReference type="ARBA" id="ARBA00012454"/>
    </source>
</evidence>
<proteinExistence type="inferred from homology"/>
<keyword evidence="15" id="KW-0169">Cobalamin biosynthesis</keyword>
<evidence type="ECO:0000256" key="13">
    <source>
        <dbReference type="ARBA" id="ARBA00048555"/>
    </source>
</evidence>
<evidence type="ECO:0000256" key="11">
    <source>
        <dbReference type="ARBA" id="ARBA00033334"/>
    </source>
</evidence>
<dbReference type="GO" id="GO:0005737">
    <property type="term" value="C:cytoplasm"/>
    <property type="evidence" value="ECO:0007669"/>
    <property type="project" value="UniProtKB-SubCell"/>
</dbReference>
<dbReference type="NCBIfam" id="TIGR00636">
    <property type="entry name" value="PduO_Nterm"/>
    <property type="match status" value="1"/>
</dbReference>
<keyword evidence="8 15" id="KW-0547">Nucleotide-binding</keyword>
<dbReference type="Proteomes" id="UP000217311">
    <property type="component" value="Chromosome"/>
</dbReference>
<comment type="similarity">
    <text evidence="3 15">Belongs to the Cob(I)alamin adenosyltransferase family.</text>
</comment>
<feature type="domain" description="Cobalamin adenosyltransferase-like" evidence="17">
    <location>
        <begin position="7"/>
        <end position="176"/>
    </location>
</feature>
<dbReference type="Gene3D" id="1.20.1200.10">
    <property type="entry name" value="Cobalamin adenosyltransferase-like"/>
    <property type="match status" value="1"/>
</dbReference>
<dbReference type="SUPFAM" id="SSF89028">
    <property type="entry name" value="Cobalamin adenosyltransferase-like"/>
    <property type="match status" value="1"/>
</dbReference>
<evidence type="ECO:0000256" key="8">
    <source>
        <dbReference type="ARBA" id="ARBA00022741"/>
    </source>
</evidence>
<evidence type="ECO:0000256" key="9">
    <source>
        <dbReference type="ARBA" id="ARBA00022840"/>
    </source>
</evidence>
<evidence type="ECO:0000256" key="10">
    <source>
        <dbReference type="ARBA" id="ARBA00031529"/>
    </source>
</evidence>
<organism evidence="18 19">
    <name type="scientific">Caulobacter vibrioides</name>
    <name type="common">Caulobacter crescentus</name>
    <dbReference type="NCBI Taxonomy" id="155892"/>
    <lineage>
        <taxon>Bacteria</taxon>
        <taxon>Pseudomonadati</taxon>
        <taxon>Pseudomonadota</taxon>
        <taxon>Alphaproteobacteria</taxon>
        <taxon>Caulobacterales</taxon>
        <taxon>Caulobacteraceae</taxon>
        <taxon>Caulobacter</taxon>
    </lineage>
</organism>
<dbReference type="RefSeq" id="WP_096053705.1">
    <property type="nucleotide sequence ID" value="NZ_CP023315.3"/>
</dbReference>
<protein>
    <recommendedName>
        <fullName evidence="5 15">Corrinoid adenosyltransferase</fullName>
        <ecNumber evidence="4 15">2.5.1.17</ecNumber>
    </recommendedName>
    <alternativeName>
        <fullName evidence="10 15">Cob(II)alamin adenosyltransferase</fullName>
    </alternativeName>
    <alternativeName>
        <fullName evidence="12 15">Cob(II)yrinic acid a,c-diamide adenosyltransferase</fullName>
    </alternativeName>
    <alternativeName>
        <fullName evidence="11 15">Cobinamide/cobalamin adenosyltransferase</fullName>
    </alternativeName>
</protein>
<name>A0A290MQN4_CAUVI</name>
<keyword evidence="9 15" id="KW-0067">ATP-binding</keyword>
<evidence type="ECO:0000256" key="15">
    <source>
        <dbReference type="RuleBase" id="RU366026"/>
    </source>
</evidence>
<keyword evidence="7 15" id="KW-0808">Transferase</keyword>
<keyword evidence="6" id="KW-0963">Cytoplasm</keyword>
<dbReference type="EMBL" id="CP023315">
    <property type="protein sequence ID" value="ATC34358.1"/>
    <property type="molecule type" value="Genomic_DNA"/>
</dbReference>
<dbReference type="PANTHER" id="PTHR12213:SF0">
    <property type="entry name" value="CORRINOID ADENOSYLTRANSFERASE MMAB"/>
    <property type="match status" value="1"/>
</dbReference>
<dbReference type="AlphaFoldDB" id="A0A290MQN4"/>
<evidence type="ECO:0000313" key="18">
    <source>
        <dbReference type="EMBL" id="ATC34358.1"/>
    </source>
</evidence>
<gene>
    <name evidence="18" type="ORF">CA606_19580</name>
</gene>
<dbReference type="EC" id="2.5.1.17" evidence="4 15"/>
<dbReference type="GO" id="GO:0005524">
    <property type="term" value="F:ATP binding"/>
    <property type="evidence" value="ECO:0007669"/>
    <property type="project" value="UniProtKB-UniRule"/>
</dbReference>
<evidence type="ECO:0000256" key="3">
    <source>
        <dbReference type="ARBA" id="ARBA00007487"/>
    </source>
</evidence>
<keyword evidence="16" id="KW-0175">Coiled coil</keyword>
<accession>A0A290MQN4</accession>
<comment type="catalytic activity">
    <reaction evidence="14 15">
        <text>2 cob(II)alamin + reduced [electron-transfer flavoprotein] + 2 ATP = 2 adenosylcob(III)alamin + 2 triphosphate + oxidized [electron-transfer flavoprotein] + 3 H(+)</text>
        <dbReference type="Rhea" id="RHEA:28671"/>
        <dbReference type="Rhea" id="RHEA-COMP:10685"/>
        <dbReference type="Rhea" id="RHEA-COMP:10686"/>
        <dbReference type="ChEBI" id="CHEBI:15378"/>
        <dbReference type="ChEBI" id="CHEBI:16304"/>
        <dbReference type="ChEBI" id="CHEBI:18036"/>
        <dbReference type="ChEBI" id="CHEBI:18408"/>
        <dbReference type="ChEBI" id="CHEBI:30616"/>
        <dbReference type="ChEBI" id="CHEBI:57692"/>
        <dbReference type="ChEBI" id="CHEBI:58307"/>
        <dbReference type="EC" id="2.5.1.17"/>
    </reaction>
</comment>
<evidence type="ECO:0000256" key="1">
    <source>
        <dbReference type="ARBA" id="ARBA00004496"/>
    </source>
</evidence>